<reference evidence="5 6" key="1">
    <citation type="submission" date="2020-03" db="EMBL/GenBank/DDBJ databases">
        <title>Genomic Encyclopedia of Type Strains, Phase IV (KMG-IV): sequencing the most valuable type-strain genomes for metagenomic binning, comparative biology and taxonomic classification.</title>
        <authorList>
            <person name="Goeker M."/>
        </authorList>
    </citation>
    <scope>NUCLEOTIDE SEQUENCE [LARGE SCALE GENOMIC DNA]</scope>
    <source>
        <strain evidence="5 6">DSM 103870</strain>
    </source>
</reference>
<comment type="catalytic activity">
    <reaction evidence="1">
        <text>3-hydroxy-2-methylpropanoyl-CoA + H2O = 3-hydroxy-2-methylpropanoate + CoA + H(+)</text>
        <dbReference type="Rhea" id="RHEA:20888"/>
        <dbReference type="ChEBI" id="CHEBI:11805"/>
        <dbReference type="ChEBI" id="CHEBI:15377"/>
        <dbReference type="ChEBI" id="CHEBI:15378"/>
        <dbReference type="ChEBI" id="CHEBI:57287"/>
        <dbReference type="ChEBI" id="CHEBI:57340"/>
        <dbReference type="EC" id="3.1.2.4"/>
    </reaction>
</comment>
<dbReference type="EC" id="3.1.2.4" evidence="2"/>
<dbReference type="EMBL" id="JAASQI010000004">
    <property type="protein sequence ID" value="NIJ58120.1"/>
    <property type="molecule type" value="Genomic_DNA"/>
</dbReference>
<evidence type="ECO:0000256" key="3">
    <source>
        <dbReference type="ARBA" id="ARBA00022801"/>
    </source>
</evidence>
<dbReference type="InterPro" id="IPR045004">
    <property type="entry name" value="ECH_dom"/>
</dbReference>
<evidence type="ECO:0000259" key="4">
    <source>
        <dbReference type="Pfam" id="PF16113"/>
    </source>
</evidence>
<dbReference type="PANTHER" id="PTHR43176:SF3">
    <property type="entry name" value="3-HYDROXYISOBUTYRYL-COA HYDROLASE, MITOCHONDRIAL"/>
    <property type="match status" value="1"/>
</dbReference>
<evidence type="ECO:0000313" key="5">
    <source>
        <dbReference type="EMBL" id="NIJ58120.1"/>
    </source>
</evidence>
<evidence type="ECO:0000256" key="2">
    <source>
        <dbReference type="ARBA" id="ARBA00011915"/>
    </source>
</evidence>
<dbReference type="GO" id="GO:0004300">
    <property type="term" value="F:enoyl-CoA hydratase activity"/>
    <property type="evidence" value="ECO:0007669"/>
    <property type="project" value="UniProtKB-EC"/>
</dbReference>
<protein>
    <recommendedName>
        <fullName evidence="2">3-hydroxyisobutyryl-CoA hydrolase</fullName>
        <ecNumber evidence="2">3.1.2.4</ecNumber>
    </recommendedName>
</protein>
<feature type="domain" description="Enoyl-CoA hydratase/isomerase" evidence="4">
    <location>
        <begin position="27"/>
        <end position="358"/>
    </location>
</feature>
<keyword evidence="6" id="KW-1185">Reference proteome</keyword>
<evidence type="ECO:0000313" key="6">
    <source>
        <dbReference type="Proteomes" id="UP001429580"/>
    </source>
</evidence>
<dbReference type="CDD" id="cd06558">
    <property type="entry name" value="crotonase-like"/>
    <property type="match status" value="1"/>
</dbReference>
<organism evidence="5 6">
    <name type="scientific">Pseudochelatococcus lubricantis</name>
    <dbReference type="NCBI Taxonomy" id="1538102"/>
    <lineage>
        <taxon>Bacteria</taxon>
        <taxon>Pseudomonadati</taxon>
        <taxon>Pseudomonadota</taxon>
        <taxon>Alphaproteobacteria</taxon>
        <taxon>Hyphomicrobiales</taxon>
        <taxon>Chelatococcaceae</taxon>
        <taxon>Pseudochelatococcus</taxon>
    </lineage>
</organism>
<proteinExistence type="predicted"/>
<dbReference type="PANTHER" id="PTHR43176">
    <property type="entry name" value="3-HYDROXYISOBUTYRYL-COA HYDROLASE-RELATED"/>
    <property type="match status" value="1"/>
</dbReference>
<dbReference type="Proteomes" id="UP001429580">
    <property type="component" value="Unassembled WGS sequence"/>
</dbReference>
<dbReference type="InterPro" id="IPR032259">
    <property type="entry name" value="HIBYL-CoA-H"/>
</dbReference>
<keyword evidence="5" id="KW-0456">Lyase</keyword>
<dbReference type="SUPFAM" id="SSF52096">
    <property type="entry name" value="ClpP/crotonase"/>
    <property type="match status" value="1"/>
</dbReference>
<keyword evidence="3" id="KW-0378">Hydrolase</keyword>
<gene>
    <name evidence="5" type="ORF">FHS82_001962</name>
</gene>
<dbReference type="InterPro" id="IPR029045">
    <property type="entry name" value="ClpP/crotonase-like_dom_sf"/>
</dbReference>
<dbReference type="Pfam" id="PF16113">
    <property type="entry name" value="ECH_2"/>
    <property type="match status" value="1"/>
</dbReference>
<dbReference type="NCBIfam" id="NF004127">
    <property type="entry name" value="PRK05617.1"/>
    <property type="match status" value="1"/>
</dbReference>
<accession>A0ABX0V2R8</accession>
<evidence type="ECO:0000256" key="1">
    <source>
        <dbReference type="ARBA" id="ARBA00001709"/>
    </source>
</evidence>
<dbReference type="RefSeq" id="WP_166951725.1">
    <property type="nucleotide sequence ID" value="NZ_JAASQI010000004.1"/>
</dbReference>
<name>A0ABX0V2R8_9HYPH</name>
<sequence length="367" mass="39047">MPLTDNNQADAQARDAHVQIGRSGTLGRIHLNRPKALNSLTLDMVRLIAGALDSFEDDAQVAAVLITGEGERAFCAGGDIRALYDGGPENSAAGRQFWREEYVVNAHIKRYGKPYIAFMDGIVMGGGVGVSAHGSHRIVTDRTRLAMPETGIGFFPDIGGTWLLSRGRADAGTREIGTYLALTGEQINGADAIHAGLADYLVPAARLAALVESLSALPATADAEAVAQAIRMLATAGEPGPVERHETEIDAAFAFDAVEEIVAALVASGSEFARKTLATLQTRSPTSLKLTLKLLRLARNDASLEQTLEREYAAGAAVLAGHEFYEGVRAAIVDKDRNPRWNPPTLDAVSDSGLAQYFVPAPERVFS</sequence>
<comment type="caution">
    <text evidence="5">The sequence shown here is derived from an EMBL/GenBank/DDBJ whole genome shotgun (WGS) entry which is preliminary data.</text>
</comment>
<dbReference type="Gene3D" id="3.90.226.10">
    <property type="entry name" value="2-enoyl-CoA Hydratase, Chain A, domain 1"/>
    <property type="match status" value="1"/>
</dbReference>